<feature type="region of interest" description="Disordered" evidence="1">
    <location>
        <begin position="1"/>
        <end position="31"/>
    </location>
</feature>
<comment type="caution">
    <text evidence="3">The sequence shown here is derived from an EMBL/GenBank/DDBJ whole genome shotgun (WGS) entry which is preliminary data.</text>
</comment>
<feature type="transmembrane region" description="Helical" evidence="2">
    <location>
        <begin position="188"/>
        <end position="205"/>
    </location>
</feature>
<evidence type="ECO:0000313" key="3">
    <source>
        <dbReference type="EMBL" id="TMW55178.1"/>
    </source>
</evidence>
<dbReference type="EMBL" id="SPLM01000149">
    <property type="protein sequence ID" value="TMW55178.1"/>
    <property type="molecule type" value="Genomic_DNA"/>
</dbReference>
<dbReference type="AlphaFoldDB" id="A0A8K1C2I0"/>
<feature type="transmembrane region" description="Helical" evidence="2">
    <location>
        <begin position="137"/>
        <end position="156"/>
    </location>
</feature>
<feature type="transmembrane region" description="Helical" evidence="2">
    <location>
        <begin position="210"/>
        <end position="227"/>
    </location>
</feature>
<keyword evidence="2" id="KW-0812">Transmembrane</keyword>
<evidence type="ECO:0000313" key="4">
    <source>
        <dbReference type="Proteomes" id="UP000794436"/>
    </source>
</evidence>
<reference evidence="3" key="1">
    <citation type="submission" date="2019-03" db="EMBL/GenBank/DDBJ databases">
        <title>Long read genome sequence of the mycoparasitic Pythium oligandrum ATCC 38472 isolated from sugarbeet rhizosphere.</title>
        <authorList>
            <person name="Gaulin E."/>
        </authorList>
    </citation>
    <scope>NUCLEOTIDE SEQUENCE</scope>
    <source>
        <strain evidence="3">ATCC 38472_TT</strain>
    </source>
</reference>
<feature type="region of interest" description="Disordered" evidence="1">
    <location>
        <begin position="86"/>
        <end position="112"/>
    </location>
</feature>
<accession>A0A8K1C2I0</accession>
<gene>
    <name evidence="3" type="ORF">Poli38472_013940</name>
</gene>
<proteinExistence type="predicted"/>
<sequence length="270" mass="30323">MMEPQASECDGALSPTRALPADATSTTATEQRDMFFFRRPDLSGRHLFFQGNGRSPRAETQAEPQIAPVQLVTMDGQSHLGVPLVHPSGLRSRHSETVHSNTRRDGARPQSERLSRLLVTSEPVSDLDGKLRLRRNTIAFTAAICIKIIFTILMLFPDSRDAWFHTDVAGSVLGRESMNRVSFVRTPLLVLGGVESLLGIVSVVFQRENLIAVYVLGLIASDMYTVVLLLPHVFFLLRILFDGVLLLLAWDTRSHLTQQWFVTNFHRLRY</sequence>
<feature type="compositionally biased region" description="Basic and acidic residues" evidence="1">
    <location>
        <begin position="93"/>
        <end position="112"/>
    </location>
</feature>
<protein>
    <submittedName>
        <fullName evidence="3">Uncharacterized protein</fullName>
    </submittedName>
</protein>
<keyword evidence="2" id="KW-1133">Transmembrane helix</keyword>
<dbReference type="Proteomes" id="UP000794436">
    <property type="component" value="Unassembled WGS sequence"/>
</dbReference>
<organism evidence="3 4">
    <name type="scientific">Pythium oligandrum</name>
    <name type="common">Mycoparasitic fungus</name>
    <dbReference type="NCBI Taxonomy" id="41045"/>
    <lineage>
        <taxon>Eukaryota</taxon>
        <taxon>Sar</taxon>
        <taxon>Stramenopiles</taxon>
        <taxon>Oomycota</taxon>
        <taxon>Peronosporomycetes</taxon>
        <taxon>Pythiales</taxon>
        <taxon>Pythiaceae</taxon>
        <taxon>Pythium</taxon>
    </lineage>
</organism>
<evidence type="ECO:0000256" key="2">
    <source>
        <dbReference type="SAM" id="Phobius"/>
    </source>
</evidence>
<keyword evidence="2" id="KW-0472">Membrane</keyword>
<name>A0A8K1C2I0_PYTOL</name>
<dbReference type="OrthoDB" id="127762at2759"/>
<keyword evidence="4" id="KW-1185">Reference proteome</keyword>
<evidence type="ECO:0000256" key="1">
    <source>
        <dbReference type="SAM" id="MobiDB-lite"/>
    </source>
</evidence>